<gene>
    <name evidence="2" type="ORF">FEA48_23580</name>
</gene>
<accession>A0A5R8ZYU5</accession>
<sequence length="586" mass="63457">MLNGYPLNAAPLNTPGGATTPTEPEGPVVILPPETPGPGMPAAGFAYRWGVSLLMGGQQAAARLTGRLEIDREEGAAAVATFTLYYPPGTEVPADLGGAPVFIDFISETGGQSVQARRYTGIAIEPSWDVVNRVMTITCSDNLQWRVEAMEVEAIDALVGGSWSADVFEAVDGRSRWDYAGERLSTQPASLDIGVEGDLRRTSWYAGQPAYEFGPGSTLYQTVNVELAQANSATNRVPLDVEYRYSRLWQRHDLYSWEHPGTGGLEGLGGFCHWRPQSSDLPDVDMLEQATSSAGMKTLAGAEYNRLPPSSGDPCGTGQGWTNVHPDLLLSATWTGARRWVQTITERYAIVLATEKGLGDTRGQIISRQSASLQIEDARAENWESDEFDSGEHGATDLRDIDRRDEVFAVSLSRAAVAVVGAHRGTTVTWQVPTPMGIGCDLAHTLKLSDQVRAAGKVRRIVDTYDFDAGTAITSLSIALMRGGGESDALLPPDAPEVDVPESEFTQAALASQLGMRNESPLYNDELDGFAGNYDDRDDDINPSLQEFPRRFTVTAPEIPAELRDERKVDVDLVIRIGIPNDLLVL</sequence>
<reference evidence="2 3" key="1">
    <citation type="submission" date="2019-05" db="EMBL/GenBank/DDBJ databases">
        <authorList>
            <person name="Moore K."/>
            <person name="O'Neill P."/>
            <person name="Farbos A."/>
            <person name="Studholme D.J."/>
        </authorList>
    </citation>
    <scope>NUCLEOTIDE SEQUENCE [LARGE SCALE GENOMIC DNA]</scope>
    <source>
        <strain evidence="2 3">DSM 9128</strain>
    </source>
</reference>
<comment type="caution">
    <text evidence="2">The sequence shown here is derived from an EMBL/GenBank/DDBJ whole genome shotgun (WGS) entry which is preliminary data.</text>
</comment>
<dbReference type="EMBL" id="VASG01000007">
    <property type="protein sequence ID" value="TLP70817.1"/>
    <property type="molecule type" value="Genomic_DNA"/>
</dbReference>
<reference evidence="3" key="2">
    <citation type="submission" date="2019-06" db="EMBL/GenBank/DDBJ databases">
        <title>AzeR, a transcriptional regulator that responds to azelaic acid in Pseudomonas nitroreducens.</title>
        <authorList>
            <person name="Bez C."/>
            <person name="Javvadi S.G."/>
            <person name="Bertani I."/>
            <person name="Devescovi G."/>
            <person name="Studholme D.J."/>
            <person name="Geller A."/>
            <person name="Levy A."/>
            <person name="Venturi V."/>
        </authorList>
    </citation>
    <scope>NUCLEOTIDE SEQUENCE [LARGE SCALE GENOMIC DNA]</scope>
    <source>
        <strain evidence="3">DSM 9128</strain>
    </source>
</reference>
<dbReference type="Proteomes" id="UP000307510">
    <property type="component" value="Unassembled WGS sequence"/>
</dbReference>
<proteinExistence type="predicted"/>
<evidence type="ECO:0000313" key="2">
    <source>
        <dbReference type="EMBL" id="TLP70817.1"/>
    </source>
</evidence>
<dbReference type="AlphaFoldDB" id="A0A5R8ZYU5"/>
<evidence type="ECO:0000256" key="1">
    <source>
        <dbReference type="SAM" id="MobiDB-lite"/>
    </source>
</evidence>
<organism evidence="2 3">
    <name type="scientific">Pseudomonas nitroreducens</name>
    <dbReference type="NCBI Taxonomy" id="46680"/>
    <lineage>
        <taxon>Bacteria</taxon>
        <taxon>Pseudomonadati</taxon>
        <taxon>Pseudomonadota</taxon>
        <taxon>Gammaproteobacteria</taxon>
        <taxon>Pseudomonadales</taxon>
        <taxon>Pseudomonadaceae</taxon>
        <taxon>Pseudomonas</taxon>
    </lineage>
</organism>
<name>A0A5R8ZYU5_PSENT</name>
<feature type="compositionally biased region" description="Low complexity" evidence="1">
    <location>
        <begin position="14"/>
        <end position="23"/>
    </location>
</feature>
<dbReference type="RefSeq" id="WP_138215975.1">
    <property type="nucleotide sequence ID" value="NZ_VASG01000007.1"/>
</dbReference>
<feature type="region of interest" description="Disordered" evidence="1">
    <location>
        <begin position="1"/>
        <end position="23"/>
    </location>
</feature>
<evidence type="ECO:0000313" key="3">
    <source>
        <dbReference type="Proteomes" id="UP000307510"/>
    </source>
</evidence>
<protein>
    <submittedName>
        <fullName evidence="2">Uncharacterized protein</fullName>
    </submittedName>
</protein>